<comment type="caution">
    <text evidence="1">The sequence shown here is derived from an EMBL/GenBank/DDBJ whole genome shotgun (WGS) entry which is preliminary data.</text>
</comment>
<accession>A0ABP0M0Z6</accession>
<dbReference type="InterPro" id="IPR012677">
    <property type="entry name" value="Nucleotide-bd_a/b_plait_sf"/>
</dbReference>
<name>A0ABP0M0Z6_9DINO</name>
<protein>
    <submittedName>
        <fullName evidence="1">Uncharacterized protein</fullName>
    </submittedName>
</protein>
<evidence type="ECO:0000313" key="2">
    <source>
        <dbReference type="Proteomes" id="UP001642484"/>
    </source>
</evidence>
<organism evidence="1 2">
    <name type="scientific">Durusdinium trenchii</name>
    <dbReference type="NCBI Taxonomy" id="1381693"/>
    <lineage>
        <taxon>Eukaryota</taxon>
        <taxon>Sar</taxon>
        <taxon>Alveolata</taxon>
        <taxon>Dinophyceae</taxon>
        <taxon>Suessiales</taxon>
        <taxon>Symbiodiniaceae</taxon>
        <taxon>Durusdinium</taxon>
    </lineage>
</organism>
<evidence type="ECO:0000313" key="1">
    <source>
        <dbReference type="EMBL" id="CAK9044718.1"/>
    </source>
</evidence>
<reference evidence="1 2" key="1">
    <citation type="submission" date="2024-02" db="EMBL/GenBank/DDBJ databases">
        <authorList>
            <person name="Chen Y."/>
            <person name="Shah S."/>
            <person name="Dougan E. K."/>
            <person name="Thang M."/>
            <person name="Chan C."/>
        </authorList>
    </citation>
    <scope>NUCLEOTIDE SEQUENCE [LARGE SCALE GENOMIC DNA]</scope>
</reference>
<dbReference type="Pfam" id="PF00076">
    <property type="entry name" value="RRM_1"/>
    <property type="match status" value="1"/>
</dbReference>
<sequence length="156" mass="17911">MLRGFSSPHCCACLRCFSSLALPRLRLRGLPFDATVHDVLGFFNGFRLAATPTSAVQMLRGRHRRPTGQAFAYFDDVIEAMRAKDALDGQVCCVVGTRVYRLEVLEDFRGSRAMITDEDVPGDIVEEKLRDQVRKSMVGLKYKEKEEMKRFKFRQW</sequence>
<dbReference type="InterPro" id="IPR000504">
    <property type="entry name" value="RRM_dom"/>
</dbReference>
<dbReference type="CDD" id="cd12254">
    <property type="entry name" value="RRM_hnRNPH_ESRPs_RBM12_like"/>
    <property type="match status" value="1"/>
</dbReference>
<dbReference type="SUPFAM" id="SSF54928">
    <property type="entry name" value="RNA-binding domain, RBD"/>
    <property type="match status" value="1"/>
</dbReference>
<keyword evidence="2" id="KW-1185">Reference proteome</keyword>
<dbReference type="Gene3D" id="3.30.70.330">
    <property type="match status" value="1"/>
</dbReference>
<dbReference type="EMBL" id="CAXAMN010014980">
    <property type="protein sequence ID" value="CAK9044718.1"/>
    <property type="molecule type" value="Genomic_DNA"/>
</dbReference>
<proteinExistence type="predicted"/>
<dbReference type="Proteomes" id="UP001642484">
    <property type="component" value="Unassembled WGS sequence"/>
</dbReference>
<dbReference type="InterPro" id="IPR035979">
    <property type="entry name" value="RBD_domain_sf"/>
</dbReference>
<gene>
    <name evidence="1" type="ORF">CCMP2556_LOCUS23490</name>
</gene>